<dbReference type="InterPro" id="IPR036236">
    <property type="entry name" value="Znf_C2H2_sf"/>
</dbReference>
<keyword evidence="3" id="KW-0677">Repeat</keyword>
<feature type="domain" description="C2H2-type" evidence="9">
    <location>
        <begin position="234"/>
        <end position="261"/>
    </location>
</feature>
<feature type="compositionally biased region" description="Polar residues" evidence="8">
    <location>
        <begin position="1"/>
        <end position="26"/>
    </location>
</feature>
<feature type="compositionally biased region" description="Low complexity" evidence="8">
    <location>
        <begin position="390"/>
        <end position="409"/>
    </location>
</feature>
<dbReference type="InterPro" id="IPR007219">
    <property type="entry name" value="XnlR_reg_dom"/>
</dbReference>
<dbReference type="InterPro" id="IPR051059">
    <property type="entry name" value="VerF-like"/>
</dbReference>
<evidence type="ECO:0000313" key="10">
    <source>
        <dbReference type="EMBL" id="KAL1899084.1"/>
    </source>
</evidence>
<dbReference type="Proteomes" id="UP001583186">
    <property type="component" value="Unassembled WGS sequence"/>
</dbReference>
<keyword evidence="5" id="KW-0862">Zinc</keyword>
<evidence type="ECO:0000256" key="6">
    <source>
        <dbReference type="ARBA" id="ARBA00023242"/>
    </source>
</evidence>
<evidence type="ECO:0000256" key="4">
    <source>
        <dbReference type="ARBA" id="ARBA00022771"/>
    </source>
</evidence>
<proteinExistence type="predicted"/>
<feature type="compositionally biased region" description="Polar residues" evidence="8">
    <location>
        <begin position="116"/>
        <end position="137"/>
    </location>
</feature>
<protein>
    <recommendedName>
        <fullName evidence="9">C2H2-type domain-containing protein</fullName>
    </recommendedName>
</protein>
<feature type="compositionally biased region" description="Polar residues" evidence="8">
    <location>
        <begin position="346"/>
        <end position="375"/>
    </location>
</feature>
<dbReference type="Pfam" id="PF04082">
    <property type="entry name" value="Fungal_trans"/>
    <property type="match status" value="1"/>
</dbReference>
<feature type="compositionally biased region" description="Polar residues" evidence="8">
    <location>
        <begin position="63"/>
        <end position="72"/>
    </location>
</feature>
<dbReference type="PANTHER" id="PTHR40626">
    <property type="entry name" value="MIP31509P"/>
    <property type="match status" value="1"/>
</dbReference>
<evidence type="ECO:0000256" key="2">
    <source>
        <dbReference type="ARBA" id="ARBA00022723"/>
    </source>
</evidence>
<dbReference type="CDD" id="cd12148">
    <property type="entry name" value="fungal_TF_MHR"/>
    <property type="match status" value="1"/>
</dbReference>
<dbReference type="EMBL" id="JAWCUI010000013">
    <property type="protein sequence ID" value="KAL1899084.1"/>
    <property type="molecule type" value="Genomic_DNA"/>
</dbReference>
<evidence type="ECO:0000256" key="5">
    <source>
        <dbReference type="ARBA" id="ARBA00022833"/>
    </source>
</evidence>
<dbReference type="PROSITE" id="PS50157">
    <property type="entry name" value="ZINC_FINGER_C2H2_2"/>
    <property type="match status" value="1"/>
</dbReference>
<evidence type="ECO:0000256" key="7">
    <source>
        <dbReference type="PROSITE-ProRule" id="PRU00042"/>
    </source>
</evidence>
<dbReference type="Gene3D" id="3.30.160.60">
    <property type="entry name" value="Classic Zinc Finger"/>
    <property type="match status" value="2"/>
</dbReference>
<keyword evidence="11" id="KW-1185">Reference proteome</keyword>
<comment type="subcellular location">
    <subcellularLocation>
        <location evidence="1">Nucleus</location>
    </subcellularLocation>
</comment>
<feature type="compositionally biased region" description="Low complexity" evidence="8">
    <location>
        <begin position="27"/>
        <end position="51"/>
    </location>
</feature>
<name>A0ABR3ZFY8_9PEZI</name>
<accession>A0ABR3ZFY8</accession>
<evidence type="ECO:0000256" key="8">
    <source>
        <dbReference type="SAM" id="MobiDB-lite"/>
    </source>
</evidence>
<dbReference type="SUPFAM" id="SSF57667">
    <property type="entry name" value="beta-beta-alpha zinc fingers"/>
    <property type="match status" value="1"/>
</dbReference>
<dbReference type="InterPro" id="IPR013087">
    <property type="entry name" value="Znf_C2H2_type"/>
</dbReference>
<dbReference type="SMART" id="SM00355">
    <property type="entry name" value="ZnF_C2H2"/>
    <property type="match status" value="2"/>
</dbReference>
<feature type="compositionally biased region" description="Polar residues" evidence="8">
    <location>
        <begin position="470"/>
        <end position="485"/>
    </location>
</feature>
<dbReference type="PROSITE" id="PS00028">
    <property type="entry name" value="ZINC_FINGER_C2H2_1"/>
    <property type="match status" value="1"/>
</dbReference>
<feature type="region of interest" description="Disordered" evidence="8">
    <location>
        <begin position="345"/>
        <end position="409"/>
    </location>
</feature>
<gene>
    <name evidence="10" type="ORF">Sste5346_003006</name>
</gene>
<feature type="region of interest" description="Disordered" evidence="8">
    <location>
        <begin position="452"/>
        <end position="507"/>
    </location>
</feature>
<keyword evidence="2" id="KW-0479">Metal-binding</keyword>
<reference evidence="10 11" key="1">
    <citation type="journal article" date="2024" name="IMA Fungus">
        <title>IMA Genome - F19 : A genome assembly and annotation guide to empower mycologists, including annotated draft genome sequences of Ceratocystis pirilliformis, Diaporthe australafricana, Fusarium ophioides, Paecilomyces lecythidis, and Sporothrix stenoceras.</title>
        <authorList>
            <person name="Aylward J."/>
            <person name="Wilson A.M."/>
            <person name="Visagie C.M."/>
            <person name="Spraker J."/>
            <person name="Barnes I."/>
            <person name="Buitendag C."/>
            <person name="Ceriani C."/>
            <person name="Del Mar Angel L."/>
            <person name="du Plessis D."/>
            <person name="Fuchs T."/>
            <person name="Gasser K."/>
            <person name="Kramer D."/>
            <person name="Li W."/>
            <person name="Munsamy K."/>
            <person name="Piso A."/>
            <person name="Price J.L."/>
            <person name="Sonnekus B."/>
            <person name="Thomas C."/>
            <person name="van der Nest A."/>
            <person name="van Dijk A."/>
            <person name="van Heerden A."/>
            <person name="van Vuuren N."/>
            <person name="Yilmaz N."/>
            <person name="Duong T.A."/>
            <person name="van der Merwe N.A."/>
            <person name="Wingfield M.J."/>
            <person name="Wingfield B.D."/>
        </authorList>
    </citation>
    <scope>NUCLEOTIDE SEQUENCE [LARGE SCALE GENOMIC DNA]</scope>
    <source>
        <strain evidence="10 11">CMW 5346</strain>
    </source>
</reference>
<comment type="caution">
    <text evidence="10">The sequence shown here is derived from an EMBL/GenBank/DDBJ whole genome shotgun (WGS) entry which is preliminary data.</text>
</comment>
<organism evidence="10 11">
    <name type="scientific">Sporothrix stenoceras</name>
    <dbReference type="NCBI Taxonomy" id="5173"/>
    <lineage>
        <taxon>Eukaryota</taxon>
        <taxon>Fungi</taxon>
        <taxon>Dikarya</taxon>
        <taxon>Ascomycota</taxon>
        <taxon>Pezizomycotina</taxon>
        <taxon>Sordariomycetes</taxon>
        <taxon>Sordariomycetidae</taxon>
        <taxon>Ophiostomatales</taxon>
        <taxon>Ophiostomataceae</taxon>
        <taxon>Sporothrix</taxon>
    </lineage>
</organism>
<evidence type="ECO:0000313" key="11">
    <source>
        <dbReference type="Proteomes" id="UP001583186"/>
    </source>
</evidence>
<feature type="region of interest" description="Disordered" evidence="8">
    <location>
        <begin position="1"/>
        <end position="154"/>
    </location>
</feature>
<keyword evidence="4 7" id="KW-0863">Zinc-finger</keyword>
<sequence>MDGSHYSSNVINGTSTPSYPTSGASTPQNNLQPHTLPPLQHQQHQQHPQQHQQHHQQHQQQQGNGIMQTGTPYGSYPHTPRTPATPNTPGPAMNNYPPPPNTNGGRGSYQMMPGNYQPTHQYAPTSSAMLPQSTTTMAHPQPIAPAPAPGNRGPPILRPMPANGVMPQQGMQSPYAQSPLMPQTMLPDNEPPTHVVGSQGRRGILPSAPGRPAPPAAGSVNKNQIPQKDADGKFPCPHCTKTYLHAKHLKRHLLRHTGDRPYMCVLCRDTFSRSDILKRHFQKCSIRRGNPTGVSHLSHPHAHVKKSQQQQKHLAEQGDMNHINGMGNVQGDGIVHPFGLIPANTDGLQNNLPNDQADQISRSNSATTDPNQQRSAAPGGAQGGVTNGSPAPAQANGQNGQGYQQSAAYNGAGMNPQLANYNMNGGQNGMPMFAGQNPAPHPAGLDWAQMFQSGAHYPPNPHPNPYYVLHQSQSSPANSGQTQDATRPEPKAPRPGAADLQAEGGHDDNIPSDQQLFYYGLWGPPQQAQDPDLFLQLSTQILTFLQPSFSIDPSVAATMRMCFSPKNIKTFLDMYIHFHVHFPVLHVPTFSLLEAYTGLLSAMACIGACYANTFAPSQVREMTDVVYAALRSQSHMLAALPTAMVADNHSLDLKYEDGSFAGNTRDVEELQAIMLMLMLLCWNGTPEQRERGREILPLLALLSRKANLMQVSSHASSPMLPFSVFHQPSVDIQSSNGAPFDWRAWVDQEKRIRIMHSILTCDAAFTLYFNTLPLFDPLEVSIPLPADDAVWEADDAQECAEALGLHGPEVCYQRNRDGTQRVRQPEINYVLHTLLHPSYQIQTGTTNLYGKFLVIHSLLALLRRAQSEGSVALGSGTPLSQFDWVNHSKDNALSANASANSSGRGTPVGNLVSPQTVKTFSTALDKFKRNWDVDMANQFQPMSNNPRRQGFSRDGIHYFWLGKYLLQNTKPSHLDLPSDQRFCQVIHLLKSLKSWVMSDGATRGEELGSIGDIDQGYGSTDLTLDFVNLFTPLPKIVERAPAFSSVKTES</sequence>
<feature type="region of interest" description="Disordered" evidence="8">
    <location>
        <begin position="296"/>
        <end position="315"/>
    </location>
</feature>
<dbReference type="PANTHER" id="PTHR40626:SF12">
    <property type="entry name" value="RFEC"/>
    <property type="match status" value="1"/>
</dbReference>
<keyword evidence="6" id="KW-0539">Nucleus</keyword>
<evidence type="ECO:0000259" key="9">
    <source>
        <dbReference type="PROSITE" id="PS50157"/>
    </source>
</evidence>
<evidence type="ECO:0000256" key="3">
    <source>
        <dbReference type="ARBA" id="ARBA00022737"/>
    </source>
</evidence>
<evidence type="ECO:0000256" key="1">
    <source>
        <dbReference type="ARBA" id="ARBA00004123"/>
    </source>
</evidence>